<dbReference type="GO" id="GO:0016740">
    <property type="term" value="F:transferase activity"/>
    <property type="evidence" value="ECO:0007669"/>
    <property type="project" value="UniProtKB-KW"/>
</dbReference>
<name>A0A2P7MTF5_9CYAN</name>
<sequence length="204" mass="21451">MAAVLALHSSSEVLGVGVRWLDAPSGLAGRTVVRAFPLGRELSNQLFSCIEQLLPAEQWPQLSRLAVATGPGGFTGTRLTVVLARTLAQQLQLPLDGVGSFLLVARRQGIGEPTWLVQELPRRGVVAGLYAPAGPDRAIIELQAPRLFAPDTPLPPGPQLSAAALLPNDVEQLLELSVQAADQGLAAPWQPVLPSYPTSPVAGL</sequence>
<evidence type="ECO:0000313" key="2">
    <source>
        <dbReference type="EMBL" id="PSJ04466.1"/>
    </source>
</evidence>
<comment type="caution">
    <text evidence="2">The sequence shown here is derived from an EMBL/GenBank/DDBJ whole genome shotgun (WGS) entry which is preliminary data.</text>
</comment>
<evidence type="ECO:0000259" key="1">
    <source>
        <dbReference type="Pfam" id="PF00814"/>
    </source>
</evidence>
<dbReference type="InterPro" id="IPR043129">
    <property type="entry name" value="ATPase_NBD"/>
</dbReference>
<organism evidence="2 3">
    <name type="scientific">Cyanobium usitatum str. Tous</name>
    <dbReference type="NCBI Taxonomy" id="2116684"/>
    <lineage>
        <taxon>Bacteria</taxon>
        <taxon>Bacillati</taxon>
        <taxon>Cyanobacteriota</taxon>
        <taxon>Cyanophyceae</taxon>
        <taxon>Synechococcales</taxon>
        <taxon>Prochlorococcaceae</taxon>
        <taxon>Cyanobium</taxon>
    </lineage>
</organism>
<dbReference type="Gene3D" id="3.30.420.40">
    <property type="match status" value="1"/>
</dbReference>
<dbReference type="SUPFAM" id="SSF53067">
    <property type="entry name" value="Actin-like ATPase domain"/>
    <property type="match status" value="1"/>
</dbReference>
<dbReference type="GO" id="GO:0002949">
    <property type="term" value="P:tRNA threonylcarbamoyladenosine modification"/>
    <property type="evidence" value="ECO:0007669"/>
    <property type="project" value="InterPro"/>
</dbReference>
<dbReference type="Pfam" id="PF00814">
    <property type="entry name" value="TsaD"/>
    <property type="match status" value="1"/>
</dbReference>
<dbReference type="OrthoDB" id="9784166at2"/>
<dbReference type="Proteomes" id="UP000243002">
    <property type="component" value="Unassembled WGS sequence"/>
</dbReference>
<protein>
    <submittedName>
        <fullName evidence="2">tRNA (Adenosine(37)-N6)-threonylcarbamoyltransferase complex dimerization subunit type 1 TsaB</fullName>
    </submittedName>
</protein>
<reference evidence="2 3" key="1">
    <citation type="journal article" date="2018" name="Environ. Microbiol.">
        <title>Ecological and genomic features of two widespread freshwater picocyanobacteria.</title>
        <authorList>
            <person name="Cabello-Yeves P.J."/>
            <person name="Picazo A."/>
            <person name="Camacho A."/>
            <person name="Callieri C."/>
            <person name="Rosselli R."/>
            <person name="Roda-Garcia J.J."/>
            <person name="Coutinho F.H."/>
            <person name="Rodriguez-Valera F."/>
        </authorList>
    </citation>
    <scope>NUCLEOTIDE SEQUENCE [LARGE SCALE GENOMIC DNA]</scope>
    <source>
        <strain evidence="2 3">Tous</strain>
    </source>
</reference>
<evidence type="ECO:0000313" key="3">
    <source>
        <dbReference type="Proteomes" id="UP000243002"/>
    </source>
</evidence>
<gene>
    <name evidence="2" type="primary">tsaB</name>
    <name evidence="2" type="ORF">C7K55_10320</name>
</gene>
<dbReference type="RefSeq" id="WP_106632718.1">
    <property type="nucleotide sequence ID" value="NZ_PXXO01000012.1"/>
</dbReference>
<keyword evidence="3" id="KW-1185">Reference proteome</keyword>
<proteinExistence type="predicted"/>
<keyword evidence="2" id="KW-0808">Transferase</keyword>
<accession>A0A2P7MTF5</accession>
<dbReference type="AlphaFoldDB" id="A0A2P7MTF5"/>
<dbReference type="InterPro" id="IPR000905">
    <property type="entry name" value="Gcp-like_dom"/>
</dbReference>
<dbReference type="InterPro" id="IPR022496">
    <property type="entry name" value="T6A_TsaB"/>
</dbReference>
<dbReference type="EMBL" id="PXXO01000012">
    <property type="protein sequence ID" value="PSJ04466.1"/>
    <property type="molecule type" value="Genomic_DNA"/>
</dbReference>
<feature type="domain" description="Gcp-like" evidence="1">
    <location>
        <begin position="40"/>
        <end position="108"/>
    </location>
</feature>
<dbReference type="NCBIfam" id="TIGR03725">
    <property type="entry name" value="T6A_YeaZ"/>
    <property type="match status" value="1"/>
</dbReference>